<dbReference type="Proteomes" id="UP001163687">
    <property type="component" value="Chromosome"/>
</dbReference>
<dbReference type="GO" id="GO:0003690">
    <property type="term" value="F:double-stranded DNA binding"/>
    <property type="evidence" value="ECO:0007669"/>
    <property type="project" value="InterPro"/>
</dbReference>
<dbReference type="InterPro" id="IPR038300">
    <property type="entry name" value="SASP_sf_alpha/beta"/>
</dbReference>
<dbReference type="GO" id="GO:0006265">
    <property type="term" value="P:DNA topological change"/>
    <property type="evidence" value="ECO:0007669"/>
    <property type="project" value="InterPro"/>
</dbReference>
<evidence type="ECO:0000313" key="3">
    <source>
        <dbReference type="EMBL" id="BDG61634.1"/>
    </source>
</evidence>
<accession>A0AA35CLQ2</accession>
<gene>
    <name evidence="3" type="ORF">caldi_27240</name>
</gene>
<proteinExistence type="predicted"/>
<organism evidence="3 4">
    <name type="scientific">Caldinitratiruptor microaerophilus</name>
    <dbReference type="NCBI Taxonomy" id="671077"/>
    <lineage>
        <taxon>Bacteria</taxon>
        <taxon>Bacillati</taxon>
        <taxon>Bacillota</taxon>
        <taxon>Clostridia</taxon>
        <taxon>Eubacteriales</taxon>
        <taxon>Symbiobacteriaceae</taxon>
        <taxon>Caldinitratiruptor</taxon>
    </lineage>
</organism>
<dbReference type="InterPro" id="IPR001448">
    <property type="entry name" value="SASP_alpha/beta-type"/>
</dbReference>
<keyword evidence="2" id="KW-0749">Sporulation</keyword>
<dbReference type="AlphaFoldDB" id="A0AA35CLQ2"/>
<evidence type="ECO:0000313" key="4">
    <source>
        <dbReference type="Proteomes" id="UP001163687"/>
    </source>
</evidence>
<dbReference type="InterPro" id="IPR050847">
    <property type="entry name" value="SASP_DNA-binding"/>
</dbReference>
<dbReference type="GO" id="GO:0030435">
    <property type="term" value="P:sporulation resulting in formation of a cellular spore"/>
    <property type="evidence" value="ECO:0007669"/>
    <property type="project" value="UniProtKB-KW"/>
</dbReference>
<reference evidence="3" key="1">
    <citation type="submission" date="2022-03" db="EMBL/GenBank/DDBJ databases">
        <title>Complete genome sequence of Caldinitratiruptor microaerophilus.</title>
        <authorList>
            <person name="Mukaiyama R."/>
            <person name="Nishiyama T."/>
            <person name="Ueda K."/>
        </authorList>
    </citation>
    <scope>NUCLEOTIDE SEQUENCE</scope>
    <source>
        <strain evidence="3">JCM 16183</strain>
    </source>
</reference>
<evidence type="ECO:0000256" key="2">
    <source>
        <dbReference type="ARBA" id="ARBA00022969"/>
    </source>
</evidence>
<evidence type="ECO:0008006" key="5">
    <source>
        <dbReference type="Google" id="ProtNLM"/>
    </source>
</evidence>
<dbReference type="EMBL" id="AP025628">
    <property type="protein sequence ID" value="BDG61634.1"/>
    <property type="molecule type" value="Genomic_DNA"/>
</dbReference>
<evidence type="ECO:0000256" key="1">
    <source>
        <dbReference type="ARBA" id="ARBA00003863"/>
    </source>
</evidence>
<dbReference type="Gene3D" id="6.10.10.80">
    <property type="entry name" value="Small, acid-soluble spore protein, alpha/beta type-like"/>
    <property type="match status" value="1"/>
</dbReference>
<keyword evidence="4" id="KW-1185">Reference proteome</keyword>
<dbReference type="PANTHER" id="PTHR36107">
    <property type="entry name" value="SMALL, ACID-SOLUBLE SPORE PROTEIN A"/>
    <property type="match status" value="1"/>
</dbReference>
<sequence length="70" mass="7431">MPNRNQAVVPQARGALENLKFETAQELGISNYQGYKGDLPSKINGAVGGNMVRKMIRLAETQIAGGTGTV</sequence>
<dbReference type="PANTHER" id="PTHR36107:SF1">
    <property type="entry name" value="SMALL, ACID-SOLUBLE SPORE PROTEIN A"/>
    <property type="match status" value="1"/>
</dbReference>
<name>A0AA35CLQ2_9FIRM</name>
<dbReference type="RefSeq" id="WP_264842270.1">
    <property type="nucleotide sequence ID" value="NZ_AP025628.1"/>
</dbReference>
<dbReference type="KEGG" id="cmic:caldi_27240"/>
<protein>
    <recommendedName>
        <fullName evidence="5">Small, acid-soluble spore protein, alpha/beta type</fullName>
    </recommendedName>
</protein>
<comment type="function">
    <text evidence="1">SASP are bound to spore DNA. They are double-stranded DNA-binding proteins that cause DNA to change to an a-like conformation. They protect the DNA backbone from chemical and enzymatic cleavage and are thus involved in dormant spore's high resistance to UV light.</text>
</comment>
<dbReference type="Pfam" id="PF00269">
    <property type="entry name" value="SASP"/>
    <property type="match status" value="1"/>
</dbReference>